<dbReference type="InterPro" id="IPR009467">
    <property type="entry name" value="Glycolipid-bd_prot_put"/>
</dbReference>
<dbReference type="SUPFAM" id="SSF159275">
    <property type="entry name" value="PA1994-like"/>
    <property type="match status" value="1"/>
</dbReference>
<dbReference type="EMBL" id="BAAAZI010000007">
    <property type="protein sequence ID" value="GAA4140366.1"/>
    <property type="molecule type" value="Genomic_DNA"/>
</dbReference>
<keyword evidence="2" id="KW-1185">Reference proteome</keyword>
<organism evidence="1 2">
    <name type="scientific">Sphingobacterium kyonggiense</name>
    <dbReference type="NCBI Taxonomy" id="714075"/>
    <lineage>
        <taxon>Bacteria</taxon>
        <taxon>Pseudomonadati</taxon>
        <taxon>Bacteroidota</taxon>
        <taxon>Sphingobacteriia</taxon>
        <taxon>Sphingobacteriales</taxon>
        <taxon>Sphingobacteriaceae</taxon>
        <taxon>Sphingobacterium</taxon>
    </lineage>
</organism>
<gene>
    <name evidence="1" type="ORF">GCM10022216_19360</name>
</gene>
<proteinExistence type="predicted"/>
<sequence>MRTINWKGIIYKSIENCKVKKEDDYLLVNSKIVGTFETKSYSVDYTLKINLNWEIQSFEFYAQVDTLKSIIKGNKINRGWEINKEIRNEFSNIDFIDISLSPFTNTLPINNLNIGIGEETTIKVIYLNILENKIEVLQQKYIRIAERKYKFENIPNNFEAEIEVDEYGFVIFYPKLFKQF</sequence>
<dbReference type="Proteomes" id="UP001500101">
    <property type="component" value="Unassembled WGS sequence"/>
</dbReference>
<evidence type="ECO:0000313" key="1">
    <source>
        <dbReference type="EMBL" id="GAA4140366.1"/>
    </source>
</evidence>
<reference evidence="2" key="1">
    <citation type="journal article" date="2019" name="Int. J. Syst. Evol. Microbiol.">
        <title>The Global Catalogue of Microorganisms (GCM) 10K type strain sequencing project: providing services to taxonomists for standard genome sequencing and annotation.</title>
        <authorList>
            <consortium name="The Broad Institute Genomics Platform"/>
            <consortium name="The Broad Institute Genome Sequencing Center for Infectious Disease"/>
            <person name="Wu L."/>
            <person name="Ma J."/>
        </authorList>
    </citation>
    <scope>NUCLEOTIDE SEQUENCE [LARGE SCALE GENOMIC DNA]</scope>
    <source>
        <strain evidence="2">JCM 16704</strain>
    </source>
</reference>
<dbReference type="Pfam" id="PF06475">
    <property type="entry name" value="Glycolipid_bind"/>
    <property type="match status" value="1"/>
</dbReference>
<accession>A0ABP7YRS3</accession>
<dbReference type="RefSeq" id="WP_344674495.1">
    <property type="nucleotide sequence ID" value="NZ_BAAAZI010000007.1"/>
</dbReference>
<evidence type="ECO:0000313" key="2">
    <source>
        <dbReference type="Proteomes" id="UP001500101"/>
    </source>
</evidence>
<comment type="caution">
    <text evidence="1">The sequence shown here is derived from an EMBL/GenBank/DDBJ whole genome shotgun (WGS) entry which is preliminary data.</text>
</comment>
<name>A0ABP7YRS3_9SPHI</name>
<protein>
    <submittedName>
        <fullName evidence="1">Glycolipid-binding domain-containing protein</fullName>
    </submittedName>
</protein>